<feature type="transmembrane region" description="Helical" evidence="1">
    <location>
        <begin position="38"/>
        <end position="58"/>
    </location>
</feature>
<sequence length="87" mass="9661">MWQTLWASRKFRIMVVDAVLSTITILITLWLSPEDVTIILGLIAVWQVPVYALITGIATEDAAEKGAWERYYIPEGVANVTGEEPVG</sequence>
<dbReference type="EMBL" id="MT144598">
    <property type="protein sequence ID" value="QJH94259.1"/>
    <property type="molecule type" value="Genomic_DNA"/>
</dbReference>
<dbReference type="AlphaFoldDB" id="A0A6H1Z9H1"/>
<proteinExistence type="predicted"/>
<evidence type="ECO:0000256" key="1">
    <source>
        <dbReference type="SAM" id="Phobius"/>
    </source>
</evidence>
<protein>
    <submittedName>
        <fullName evidence="2">Uncharacterized protein</fullName>
    </submittedName>
</protein>
<reference evidence="2" key="1">
    <citation type="submission" date="2020-03" db="EMBL/GenBank/DDBJ databases">
        <title>The deep terrestrial virosphere.</title>
        <authorList>
            <person name="Holmfeldt K."/>
            <person name="Nilsson E."/>
            <person name="Simone D."/>
            <person name="Lopez-Fernandez M."/>
            <person name="Wu X."/>
            <person name="de Brujin I."/>
            <person name="Lundin D."/>
            <person name="Andersson A."/>
            <person name="Bertilsson S."/>
            <person name="Dopson M."/>
        </authorList>
    </citation>
    <scope>NUCLEOTIDE SEQUENCE</scope>
    <source>
        <strain evidence="2">TM448A00111</strain>
        <strain evidence="3">TM448B00196</strain>
    </source>
</reference>
<dbReference type="EMBL" id="MT143977">
    <property type="protein sequence ID" value="QJA44543.1"/>
    <property type="molecule type" value="Genomic_DNA"/>
</dbReference>
<keyword evidence="1" id="KW-1133">Transmembrane helix</keyword>
<keyword evidence="1" id="KW-0812">Transmembrane</keyword>
<accession>A0A6H1Z9H1</accession>
<gene>
    <name evidence="2" type="ORF">TM448A00111_0046</name>
    <name evidence="3" type="ORF">TM448B00196_0046</name>
</gene>
<feature type="transmembrane region" description="Helical" evidence="1">
    <location>
        <begin position="12"/>
        <end position="32"/>
    </location>
</feature>
<evidence type="ECO:0000313" key="2">
    <source>
        <dbReference type="EMBL" id="QJA44543.1"/>
    </source>
</evidence>
<organism evidence="2">
    <name type="scientific">viral metagenome</name>
    <dbReference type="NCBI Taxonomy" id="1070528"/>
    <lineage>
        <taxon>unclassified sequences</taxon>
        <taxon>metagenomes</taxon>
        <taxon>organismal metagenomes</taxon>
    </lineage>
</organism>
<evidence type="ECO:0000313" key="3">
    <source>
        <dbReference type="EMBL" id="QJH94259.1"/>
    </source>
</evidence>
<keyword evidence="1" id="KW-0472">Membrane</keyword>
<name>A0A6H1Z9H1_9ZZZZ</name>